<feature type="chain" id="PRO_5028080699" description="Cyanovirin-N domain-containing protein" evidence="1">
    <location>
        <begin position="20"/>
        <end position="92"/>
    </location>
</feature>
<reference evidence="3" key="1">
    <citation type="journal article" date="2019" name="Mol. Biol. Evol.">
        <title>Blast fungal genomes show frequent chromosomal changes, gene gains and losses, and effector gene turnover.</title>
        <authorList>
            <person name="Gomez Luciano L.B."/>
            <person name="Jason Tsai I."/>
            <person name="Chuma I."/>
            <person name="Tosa Y."/>
            <person name="Chen Y.H."/>
            <person name="Li J.Y."/>
            <person name="Li M.Y."/>
            <person name="Jade Lu M.Y."/>
            <person name="Nakayashiki H."/>
            <person name="Li W.H."/>
        </authorList>
    </citation>
    <scope>NUCLEOTIDE SEQUENCE</scope>
    <source>
        <strain evidence="3">NI907</strain>
    </source>
</reference>
<reference evidence="3" key="3">
    <citation type="submission" date="2025-08" db="UniProtKB">
        <authorList>
            <consortium name="RefSeq"/>
        </authorList>
    </citation>
    <scope>IDENTIFICATION</scope>
    <source>
        <strain evidence="3">NI907</strain>
    </source>
</reference>
<organism evidence="2 3">
    <name type="scientific">Pyricularia grisea</name>
    <name type="common">Crabgrass-specific blast fungus</name>
    <name type="synonym">Magnaporthe grisea</name>
    <dbReference type="NCBI Taxonomy" id="148305"/>
    <lineage>
        <taxon>Eukaryota</taxon>
        <taxon>Fungi</taxon>
        <taxon>Dikarya</taxon>
        <taxon>Ascomycota</taxon>
        <taxon>Pezizomycotina</taxon>
        <taxon>Sordariomycetes</taxon>
        <taxon>Sordariomycetidae</taxon>
        <taxon>Magnaporthales</taxon>
        <taxon>Pyriculariaceae</taxon>
        <taxon>Pyricularia</taxon>
    </lineage>
</organism>
<reference evidence="3" key="2">
    <citation type="submission" date="2019-10" db="EMBL/GenBank/DDBJ databases">
        <authorList>
            <consortium name="NCBI Genome Project"/>
        </authorList>
    </citation>
    <scope>NUCLEOTIDE SEQUENCE</scope>
    <source>
        <strain evidence="3">NI907</strain>
    </source>
</reference>
<accession>A0A6P8BE56</accession>
<dbReference type="AlphaFoldDB" id="A0A6P8BE56"/>
<keyword evidence="1" id="KW-0732">Signal</keyword>
<evidence type="ECO:0000313" key="2">
    <source>
        <dbReference type="Proteomes" id="UP000515153"/>
    </source>
</evidence>
<dbReference type="RefSeq" id="XP_030985339.1">
    <property type="nucleotide sequence ID" value="XM_031123750.1"/>
</dbReference>
<evidence type="ECO:0008006" key="4">
    <source>
        <dbReference type="Google" id="ProtNLM"/>
    </source>
</evidence>
<name>A0A6P8BE56_PYRGI</name>
<dbReference type="Proteomes" id="UP000515153">
    <property type="component" value="Unplaced"/>
</dbReference>
<sequence length="92" mass="10326">MQFKTIVVSLGLFALHASATRYCQVELHADGGMGWIKLQDAILVRPGRAGKFLTDEYTVNLRTDSACNIKGKTLEGRFDYEDWKLTSIMVDV</sequence>
<proteinExistence type="predicted"/>
<evidence type="ECO:0000313" key="3">
    <source>
        <dbReference type="RefSeq" id="XP_030985339.1"/>
    </source>
</evidence>
<feature type="signal peptide" evidence="1">
    <location>
        <begin position="1"/>
        <end position="19"/>
    </location>
</feature>
<protein>
    <recommendedName>
        <fullName evidence="4">Cyanovirin-N domain-containing protein</fullName>
    </recommendedName>
</protein>
<evidence type="ECO:0000256" key="1">
    <source>
        <dbReference type="SAM" id="SignalP"/>
    </source>
</evidence>
<dbReference type="GeneID" id="41958659"/>
<dbReference type="KEGG" id="pgri:PgNI_03697"/>
<keyword evidence="2" id="KW-1185">Reference proteome</keyword>
<gene>
    <name evidence="3" type="ORF">PgNI_03697</name>
</gene>